<evidence type="ECO:0000256" key="12">
    <source>
        <dbReference type="SAM" id="Phobius"/>
    </source>
</evidence>
<evidence type="ECO:0000313" key="15">
    <source>
        <dbReference type="Proteomes" id="UP001054945"/>
    </source>
</evidence>
<dbReference type="GO" id="GO:0005886">
    <property type="term" value="C:plasma membrane"/>
    <property type="evidence" value="ECO:0007669"/>
    <property type="project" value="UniProtKB-SubCell"/>
</dbReference>
<evidence type="ECO:0000256" key="10">
    <source>
        <dbReference type="ARBA" id="ARBA00023286"/>
    </source>
</evidence>
<evidence type="ECO:0000256" key="2">
    <source>
        <dbReference type="ARBA" id="ARBA00022448"/>
    </source>
</evidence>
<evidence type="ECO:0000256" key="3">
    <source>
        <dbReference type="ARBA" id="ARBA00022475"/>
    </source>
</evidence>
<keyword evidence="6" id="KW-0406">Ion transport</keyword>
<proteinExistence type="predicted"/>
<keyword evidence="3" id="KW-1003">Cell membrane</keyword>
<dbReference type="AlphaFoldDB" id="A0AAV4Q9S6"/>
<evidence type="ECO:0000256" key="6">
    <source>
        <dbReference type="ARBA" id="ARBA00023065"/>
    </source>
</evidence>
<evidence type="ECO:0000259" key="13">
    <source>
        <dbReference type="Pfam" id="PF10613"/>
    </source>
</evidence>
<dbReference type="GO" id="GO:0015276">
    <property type="term" value="F:ligand-gated monoatomic ion channel activity"/>
    <property type="evidence" value="ECO:0007669"/>
    <property type="project" value="InterPro"/>
</dbReference>
<keyword evidence="9" id="KW-0325">Glycoprotein</keyword>
<keyword evidence="15" id="KW-1185">Reference proteome</keyword>
<comment type="caution">
    <text evidence="14">The sequence shown here is derived from an EMBL/GenBank/DDBJ whole genome shotgun (WGS) entry which is preliminary data.</text>
</comment>
<evidence type="ECO:0000313" key="14">
    <source>
        <dbReference type="EMBL" id="GIY06448.1"/>
    </source>
</evidence>
<dbReference type="InterPro" id="IPR052192">
    <property type="entry name" value="Insect_Ionotropic_Sensory_Rcpt"/>
</dbReference>
<dbReference type="EMBL" id="BPLR01005959">
    <property type="protein sequence ID" value="GIY06448.1"/>
    <property type="molecule type" value="Genomic_DNA"/>
</dbReference>
<keyword evidence="5 12" id="KW-1133">Transmembrane helix</keyword>
<keyword evidence="2" id="KW-0813">Transport</keyword>
<evidence type="ECO:0000256" key="11">
    <source>
        <dbReference type="ARBA" id="ARBA00023303"/>
    </source>
</evidence>
<keyword evidence="11" id="KW-0407">Ion channel</keyword>
<feature type="transmembrane region" description="Helical" evidence="12">
    <location>
        <begin position="126"/>
        <end position="146"/>
    </location>
</feature>
<dbReference type="Pfam" id="PF10613">
    <property type="entry name" value="Lig_chan-Glu_bd"/>
    <property type="match status" value="1"/>
</dbReference>
<dbReference type="SUPFAM" id="SSF53850">
    <property type="entry name" value="Periplasmic binding protein-like II"/>
    <property type="match status" value="1"/>
</dbReference>
<evidence type="ECO:0000256" key="5">
    <source>
        <dbReference type="ARBA" id="ARBA00022989"/>
    </source>
</evidence>
<reference evidence="14 15" key="1">
    <citation type="submission" date="2021-06" db="EMBL/GenBank/DDBJ databases">
        <title>Caerostris extrusa draft genome.</title>
        <authorList>
            <person name="Kono N."/>
            <person name="Arakawa K."/>
        </authorList>
    </citation>
    <scope>NUCLEOTIDE SEQUENCE [LARGE SCALE GENOMIC DNA]</scope>
</reference>
<organism evidence="14 15">
    <name type="scientific">Caerostris extrusa</name>
    <name type="common">Bark spider</name>
    <name type="synonym">Caerostris bankana</name>
    <dbReference type="NCBI Taxonomy" id="172846"/>
    <lineage>
        <taxon>Eukaryota</taxon>
        <taxon>Metazoa</taxon>
        <taxon>Ecdysozoa</taxon>
        <taxon>Arthropoda</taxon>
        <taxon>Chelicerata</taxon>
        <taxon>Arachnida</taxon>
        <taxon>Araneae</taxon>
        <taxon>Araneomorphae</taxon>
        <taxon>Entelegynae</taxon>
        <taxon>Araneoidea</taxon>
        <taxon>Araneidae</taxon>
        <taxon>Caerostris</taxon>
    </lineage>
</organism>
<comment type="subcellular location">
    <subcellularLocation>
        <location evidence="1">Cell membrane</location>
        <topology evidence="1">Multi-pass membrane protein</topology>
    </subcellularLocation>
</comment>
<evidence type="ECO:0000256" key="9">
    <source>
        <dbReference type="ARBA" id="ARBA00023180"/>
    </source>
</evidence>
<keyword evidence="10" id="KW-1071">Ligand-gated ion channel</keyword>
<dbReference type="Gene3D" id="3.40.190.10">
    <property type="entry name" value="Periplasmic binding protein-like II"/>
    <property type="match status" value="1"/>
</dbReference>
<dbReference type="PANTHER" id="PTHR42643">
    <property type="entry name" value="IONOTROPIC RECEPTOR 20A-RELATED"/>
    <property type="match status" value="1"/>
</dbReference>
<keyword evidence="8" id="KW-0675">Receptor</keyword>
<evidence type="ECO:0000256" key="4">
    <source>
        <dbReference type="ARBA" id="ARBA00022692"/>
    </source>
</evidence>
<protein>
    <recommendedName>
        <fullName evidence="13">Ionotropic glutamate receptor L-glutamate and glycine-binding domain-containing protein</fullName>
    </recommendedName>
</protein>
<gene>
    <name evidence="14" type="ORF">CEXT_605221</name>
</gene>
<dbReference type="InterPro" id="IPR019594">
    <property type="entry name" value="Glu/Gly-bd"/>
</dbReference>
<sequence>MKPELTARYTEWPPWAMDVPVGNKTVFVGVLKDVFEALSYSLNYKFHIESQKTTSSVHCKKDGSYSGMLGALVREEIDIAGPFVVSEQRAIVAEFTTFLESSSLGIITGIKSDDRNIFLYAKVFSWQVWLTLLMTIISGALVAALINRVSEDDCDRSLSLGRYLWVFSSF</sequence>
<dbReference type="Proteomes" id="UP001054945">
    <property type="component" value="Unassembled WGS sequence"/>
</dbReference>
<keyword evidence="4 12" id="KW-0812">Transmembrane</keyword>
<evidence type="ECO:0000256" key="7">
    <source>
        <dbReference type="ARBA" id="ARBA00023136"/>
    </source>
</evidence>
<feature type="domain" description="Ionotropic glutamate receptor L-glutamate and glycine-binding" evidence="13">
    <location>
        <begin position="13"/>
        <end position="107"/>
    </location>
</feature>
<evidence type="ECO:0000256" key="8">
    <source>
        <dbReference type="ARBA" id="ARBA00023170"/>
    </source>
</evidence>
<keyword evidence="7 12" id="KW-0472">Membrane</keyword>
<dbReference type="PANTHER" id="PTHR42643:SF24">
    <property type="entry name" value="IONOTROPIC RECEPTOR 60A"/>
    <property type="match status" value="1"/>
</dbReference>
<name>A0AAV4Q9S6_CAEEX</name>
<accession>A0AAV4Q9S6</accession>
<evidence type="ECO:0000256" key="1">
    <source>
        <dbReference type="ARBA" id="ARBA00004651"/>
    </source>
</evidence>